<feature type="domain" description="AB hydrolase-1" evidence="1">
    <location>
        <begin position="24"/>
        <end position="259"/>
    </location>
</feature>
<dbReference type="InterPro" id="IPR050266">
    <property type="entry name" value="AB_hydrolase_sf"/>
</dbReference>
<sequence>MRAQPGFTPHVTTFGKGPRPALALHCTMAFGGAWKGFAQALPDLTITAPDMPSHGRSADWDEVSDFADTVFQASLSVMGDEPMDVIGHSFGAATALRLAVKHPARIRSLTVIEPVFFAIALADRPETLAQHDRDAQPFRDAIAAGDYETAARTFNRQWSADAPKWHDMPERTRAAMTRAIHVVPDTHAFLYDDTAGLLAPGALDACTIPTVVMRGEHAHSAIIATNDGLAARMPNAVQSVIEGAGHMAPITHPAEVAAAIRRIL</sequence>
<keyword evidence="3" id="KW-1185">Reference proteome</keyword>
<dbReference type="InterPro" id="IPR000073">
    <property type="entry name" value="AB_hydrolase_1"/>
</dbReference>
<comment type="caution">
    <text evidence="2">The sequence shown here is derived from an EMBL/GenBank/DDBJ whole genome shotgun (WGS) entry which is preliminary data.</text>
</comment>
<name>A0ABV3RKZ7_9RHOB</name>
<dbReference type="Proteomes" id="UP001556098">
    <property type="component" value="Unassembled WGS sequence"/>
</dbReference>
<dbReference type="InterPro" id="IPR000639">
    <property type="entry name" value="Epox_hydrolase-like"/>
</dbReference>
<evidence type="ECO:0000313" key="3">
    <source>
        <dbReference type="Proteomes" id="UP001556098"/>
    </source>
</evidence>
<organism evidence="2 3">
    <name type="scientific">Sulfitobacter sediminis</name>
    <dbReference type="NCBI Taxonomy" id="3234186"/>
    <lineage>
        <taxon>Bacteria</taxon>
        <taxon>Pseudomonadati</taxon>
        <taxon>Pseudomonadota</taxon>
        <taxon>Alphaproteobacteria</taxon>
        <taxon>Rhodobacterales</taxon>
        <taxon>Roseobacteraceae</taxon>
        <taxon>Sulfitobacter</taxon>
    </lineage>
</organism>
<dbReference type="RefSeq" id="WP_367877363.1">
    <property type="nucleotide sequence ID" value="NZ_JBFNXX010000005.1"/>
</dbReference>
<evidence type="ECO:0000313" key="2">
    <source>
        <dbReference type="EMBL" id="MEW9919658.1"/>
    </source>
</evidence>
<proteinExistence type="predicted"/>
<accession>A0ABV3RKZ7</accession>
<dbReference type="InterPro" id="IPR029058">
    <property type="entry name" value="AB_hydrolase_fold"/>
</dbReference>
<gene>
    <name evidence="2" type="ORF">AB2B41_08590</name>
</gene>
<dbReference type="PANTHER" id="PTHR43798">
    <property type="entry name" value="MONOACYLGLYCEROL LIPASE"/>
    <property type="match status" value="1"/>
</dbReference>
<dbReference type="EMBL" id="JBFNXX010000005">
    <property type="protein sequence ID" value="MEW9919658.1"/>
    <property type="molecule type" value="Genomic_DNA"/>
</dbReference>
<dbReference type="Gene3D" id="3.40.50.1820">
    <property type="entry name" value="alpha/beta hydrolase"/>
    <property type="match status" value="1"/>
</dbReference>
<dbReference type="SUPFAM" id="SSF53474">
    <property type="entry name" value="alpha/beta-Hydrolases"/>
    <property type="match status" value="1"/>
</dbReference>
<protein>
    <submittedName>
        <fullName evidence="2">Alpha/beta fold hydrolase</fullName>
    </submittedName>
</protein>
<dbReference type="PANTHER" id="PTHR43798:SF33">
    <property type="entry name" value="HYDROLASE, PUTATIVE (AFU_ORTHOLOGUE AFUA_2G14860)-RELATED"/>
    <property type="match status" value="1"/>
</dbReference>
<dbReference type="GO" id="GO:0016787">
    <property type="term" value="F:hydrolase activity"/>
    <property type="evidence" value="ECO:0007669"/>
    <property type="project" value="UniProtKB-KW"/>
</dbReference>
<evidence type="ECO:0000259" key="1">
    <source>
        <dbReference type="Pfam" id="PF12697"/>
    </source>
</evidence>
<reference evidence="2 3" key="1">
    <citation type="submission" date="2024-07" db="EMBL/GenBank/DDBJ databases">
        <title>Marimonas sp.nov., isolated from tidal-flat sediment.</title>
        <authorList>
            <person name="Jayan J.N."/>
            <person name="Lee S.S."/>
        </authorList>
    </citation>
    <scope>NUCLEOTIDE SEQUENCE [LARGE SCALE GENOMIC DNA]</scope>
    <source>
        <strain evidence="2 3">MJW-29</strain>
    </source>
</reference>
<dbReference type="Pfam" id="PF12697">
    <property type="entry name" value="Abhydrolase_6"/>
    <property type="match status" value="1"/>
</dbReference>
<dbReference type="PRINTS" id="PR00412">
    <property type="entry name" value="EPOXHYDRLASE"/>
</dbReference>
<keyword evidence="2" id="KW-0378">Hydrolase</keyword>
<dbReference type="PRINTS" id="PR00111">
    <property type="entry name" value="ABHYDROLASE"/>
</dbReference>